<keyword evidence="6" id="KW-1185">Reference proteome</keyword>
<proteinExistence type="predicted"/>
<gene>
    <name evidence="5" type="ORF">H8718_09970</name>
</gene>
<reference evidence="5" key="1">
    <citation type="submission" date="2020-08" db="EMBL/GenBank/DDBJ databases">
        <title>Genome public.</title>
        <authorList>
            <person name="Liu C."/>
            <person name="Sun Q."/>
        </authorList>
    </citation>
    <scope>NUCLEOTIDE SEQUENCE</scope>
    <source>
        <strain evidence="5">NSJ-12</strain>
    </source>
</reference>
<dbReference type="GO" id="GO:0016301">
    <property type="term" value="F:kinase activity"/>
    <property type="evidence" value="ECO:0007669"/>
    <property type="project" value="UniProtKB-KW"/>
</dbReference>
<dbReference type="GO" id="GO:0042802">
    <property type="term" value="F:identical protein binding"/>
    <property type="evidence" value="ECO:0007669"/>
    <property type="project" value="TreeGrafter"/>
</dbReference>
<feature type="transmembrane region" description="Helical" evidence="3">
    <location>
        <begin position="36"/>
        <end position="61"/>
    </location>
</feature>
<dbReference type="EMBL" id="JACRSY010000014">
    <property type="protein sequence ID" value="MBC8579853.1"/>
    <property type="molecule type" value="Genomic_DNA"/>
</dbReference>
<sequence>MNLKKLLQASFLINLIQIILILIIIFFMTYTPSKEMYVLLYTTGILTVFNSTLSVLGYYFILYKKEKEDVSETIKNLERFNSTLREQRHDYLNHIQVIYGLMELEEYEEAKKYMEPVYKDILKVSKALRTAQPAVNALLQAKLQMAEKDAIDMYLEIKSDLKYIPMEGWELCKVLSNLIDNGMTALKQLDYGRNLYIDITEDELYYTFYIYNNGPVIEEEAIPKIFIEGYSTKKEEGHGMGLYITKRIVEAVKGTIQVESREGKTCFSVKLPKDREEKLTV</sequence>
<evidence type="ECO:0000256" key="1">
    <source>
        <dbReference type="ARBA" id="ARBA00022777"/>
    </source>
</evidence>
<keyword evidence="3" id="KW-0812">Transmembrane</keyword>
<protein>
    <submittedName>
        <fullName evidence="5">Spo0B domain-containing protein</fullName>
    </submittedName>
</protein>
<dbReference type="Pfam" id="PF02518">
    <property type="entry name" value="HATPase_c"/>
    <property type="match status" value="1"/>
</dbReference>
<dbReference type="InterPro" id="IPR039506">
    <property type="entry name" value="SPOB_a"/>
</dbReference>
<dbReference type="Gene3D" id="1.10.287.130">
    <property type="match status" value="1"/>
</dbReference>
<dbReference type="Pfam" id="PF14689">
    <property type="entry name" value="SPOB_a"/>
    <property type="match status" value="1"/>
</dbReference>
<evidence type="ECO:0000256" key="3">
    <source>
        <dbReference type="SAM" id="Phobius"/>
    </source>
</evidence>
<dbReference type="GO" id="GO:0000160">
    <property type="term" value="P:phosphorelay signal transduction system"/>
    <property type="evidence" value="ECO:0007669"/>
    <property type="project" value="UniProtKB-KW"/>
</dbReference>
<dbReference type="SMART" id="SM00387">
    <property type="entry name" value="HATPase_c"/>
    <property type="match status" value="1"/>
</dbReference>
<dbReference type="PANTHER" id="PTHR40448">
    <property type="entry name" value="TWO-COMPONENT SENSOR HISTIDINE KINASE"/>
    <property type="match status" value="1"/>
</dbReference>
<dbReference type="AlphaFoldDB" id="A0A926EGG8"/>
<dbReference type="SUPFAM" id="SSF55874">
    <property type="entry name" value="ATPase domain of HSP90 chaperone/DNA topoisomerase II/histidine kinase"/>
    <property type="match status" value="1"/>
</dbReference>
<feature type="domain" description="Histidine kinase" evidence="4">
    <location>
        <begin position="86"/>
        <end position="275"/>
    </location>
</feature>
<dbReference type="Gene3D" id="3.30.565.10">
    <property type="entry name" value="Histidine kinase-like ATPase, C-terminal domain"/>
    <property type="match status" value="1"/>
</dbReference>
<dbReference type="PANTHER" id="PTHR40448:SF1">
    <property type="entry name" value="TWO-COMPONENT SENSOR HISTIDINE KINASE"/>
    <property type="match status" value="1"/>
</dbReference>
<dbReference type="RefSeq" id="WP_249332764.1">
    <property type="nucleotide sequence ID" value="NZ_JACRSY010000014.1"/>
</dbReference>
<keyword evidence="3" id="KW-0472">Membrane</keyword>
<evidence type="ECO:0000259" key="4">
    <source>
        <dbReference type="PROSITE" id="PS50109"/>
    </source>
</evidence>
<feature type="transmembrane region" description="Helical" evidence="3">
    <location>
        <begin position="12"/>
        <end position="30"/>
    </location>
</feature>
<keyword evidence="1" id="KW-0808">Transferase</keyword>
<evidence type="ECO:0000313" key="5">
    <source>
        <dbReference type="EMBL" id="MBC8579853.1"/>
    </source>
</evidence>
<dbReference type="InterPro" id="IPR003594">
    <property type="entry name" value="HATPase_dom"/>
</dbReference>
<keyword evidence="1" id="KW-0418">Kinase</keyword>
<organism evidence="5 6">
    <name type="scientific">Zhenhengia yiwuensis</name>
    <dbReference type="NCBI Taxonomy" id="2763666"/>
    <lineage>
        <taxon>Bacteria</taxon>
        <taxon>Bacillati</taxon>
        <taxon>Bacillota</taxon>
        <taxon>Clostridia</taxon>
        <taxon>Lachnospirales</taxon>
        <taxon>Lachnospiraceae</taxon>
        <taxon>Zhenhengia</taxon>
    </lineage>
</organism>
<evidence type="ECO:0000256" key="2">
    <source>
        <dbReference type="ARBA" id="ARBA00023012"/>
    </source>
</evidence>
<dbReference type="InterPro" id="IPR036890">
    <property type="entry name" value="HATPase_C_sf"/>
</dbReference>
<dbReference type="InterPro" id="IPR005467">
    <property type="entry name" value="His_kinase_dom"/>
</dbReference>
<dbReference type="Proteomes" id="UP000655830">
    <property type="component" value="Unassembled WGS sequence"/>
</dbReference>
<evidence type="ECO:0000313" key="6">
    <source>
        <dbReference type="Proteomes" id="UP000655830"/>
    </source>
</evidence>
<keyword evidence="3" id="KW-1133">Transmembrane helix</keyword>
<keyword evidence="2" id="KW-0902">Two-component regulatory system</keyword>
<dbReference type="PROSITE" id="PS50109">
    <property type="entry name" value="HIS_KIN"/>
    <property type="match status" value="1"/>
</dbReference>
<comment type="caution">
    <text evidence="5">The sequence shown here is derived from an EMBL/GenBank/DDBJ whole genome shotgun (WGS) entry which is preliminary data.</text>
</comment>
<accession>A0A926EGG8</accession>
<name>A0A926EGG8_9FIRM</name>